<reference evidence="4" key="1">
    <citation type="journal article" date="2019" name="Int. J. Syst. Evol. Microbiol.">
        <title>The Global Catalogue of Microorganisms (GCM) 10K type strain sequencing project: providing services to taxonomists for standard genome sequencing and annotation.</title>
        <authorList>
            <consortium name="The Broad Institute Genomics Platform"/>
            <consortium name="The Broad Institute Genome Sequencing Center for Infectious Disease"/>
            <person name="Wu L."/>
            <person name="Ma J."/>
        </authorList>
    </citation>
    <scope>NUCLEOTIDE SEQUENCE [LARGE SCALE GENOMIC DNA]</scope>
    <source>
        <strain evidence="4">JCM 16904</strain>
    </source>
</reference>
<dbReference type="Proteomes" id="UP001500902">
    <property type="component" value="Unassembled WGS sequence"/>
</dbReference>
<dbReference type="InterPro" id="IPR003779">
    <property type="entry name" value="CMD-like"/>
</dbReference>
<dbReference type="InterPro" id="IPR052512">
    <property type="entry name" value="4CMD/NDH-1_regulator"/>
</dbReference>
<dbReference type="InterPro" id="IPR029032">
    <property type="entry name" value="AhpD-like"/>
</dbReference>
<accession>A0ABP7CAG0</accession>
<evidence type="ECO:0000259" key="2">
    <source>
        <dbReference type="Pfam" id="PF02627"/>
    </source>
</evidence>
<feature type="region of interest" description="Disordered" evidence="1">
    <location>
        <begin position="143"/>
        <end position="175"/>
    </location>
</feature>
<keyword evidence="4" id="KW-1185">Reference proteome</keyword>
<evidence type="ECO:0000313" key="3">
    <source>
        <dbReference type="EMBL" id="GAA3683780.1"/>
    </source>
</evidence>
<dbReference type="EMBL" id="BAAAZP010000101">
    <property type="protein sequence ID" value="GAA3683780.1"/>
    <property type="molecule type" value="Genomic_DNA"/>
</dbReference>
<sequence length="175" mass="18283">MTGRNVSGSEAAGREEEGRRQQGIAAYARIFDVPEQEVPAVFAARVGTGFTEEALQAAGGAAWSHPALTGRDRSIAVLTALAAQGVSGDRLLTHLRLAREHGLGDDALTALMTLLACYIGYPRASQAIETVHATTAEAATRPALAHARDADASTPHASTQTAHDHVRPAPKSQSI</sequence>
<protein>
    <recommendedName>
        <fullName evidence="2">Carboxymuconolactone decarboxylase-like domain-containing protein</fullName>
    </recommendedName>
</protein>
<evidence type="ECO:0000256" key="1">
    <source>
        <dbReference type="SAM" id="MobiDB-lite"/>
    </source>
</evidence>
<gene>
    <name evidence="3" type="ORF">GCM10022224_055460</name>
</gene>
<dbReference type="PANTHER" id="PTHR33570">
    <property type="entry name" value="4-CARBOXYMUCONOLACTONE DECARBOXYLASE FAMILY PROTEIN"/>
    <property type="match status" value="1"/>
</dbReference>
<comment type="caution">
    <text evidence="3">The sequence shown here is derived from an EMBL/GenBank/DDBJ whole genome shotgun (WGS) entry which is preliminary data.</text>
</comment>
<dbReference type="Pfam" id="PF02627">
    <property type="entry name" value="CMD"/>
    <property type="match status" value="1"/>
</dbReference>
<organism evidence="3 4">
    <name type="scientific">Nonomuraea antimicrobica</name>
    <dbReference type="NCBI Taxonomy" id="561173"/>
    <lineage>
        <taxon>Bacteria</taxon>
        <taxon>Bacillati</taxon>
        <taxon>Actinomycetota</taxon>
        <taxon>Actinomycetes</taxon>
        <taxon>Streptosporangiales</taxon>
        <taxon>Streptosporangiaceae</taxon>
        <taxon>Nonomuraea</taxon>
    </lineage>
</organism>
<evidence type="ECO:0000313" key="4">
    <source>
        <dbReference type="Proteomes" id="UP001500902"/>
    </source>
</evidence>
<dbReference type="PANTHER" id="PTHR33570:SF2">
    <property type="entry name" value="CARBOXYMUCONOLACTONE DECARBOXYLASE-LIKE DOMAIN-CONTAINING PROTEIN"/>
    <property type="match status" value="1"/>
</dbReference>
<proteinExistence type="predicted"/>
<feature type="domain" description="Carboxymuconolactone decarboxylase-like" evidence="2">
    <location>
        <begin position="53"/>
        <end position="129"/>
    </location>
</feature>
<name>A0ABP7CAG0_9ACTN</name>
<dbReference type="SUPFAM" id="SSF69118">
    <property type="entry name" value="AhpD-like"/>
    <property type="match status" value="1"/>
</dbReference>
<dbReference type="Gene3D" id="1.20.1290.10">
    <property type="entry name" value="AhpD-like"/>
    <property type="match status" value="1"/>
</dbReference>